<dbReference type="AlphaFoldDB" id="A0A818VDE5"/>
<evidence type="ECO:0000256" key="7">
    <source>
        <dbReference type="ARBA" id="ARBA00023136"/>
    </source>
</evidence>
<dbReference type="GO" id="GO:0008270">
    <property type="term" value="F:zinc ion binding"/>
    <property type="evidence" value="ECO:0007669"/>
    <property type="project" value="UniProtKB-KW"/>
</dbReference>
<evidence type="ECO:0000313" key="13">
    <source>
        <dbReference type="EMBL" id="CAF1071407.1"/>
    </source>
</evidence>
<feature type="region of interest" description="Disordered" evidence="10">
    <location>
        <begin position="189"/>
        <end position="282"/>
    </location>
</feature>
<comment type="subcellular location">
    <subcellularLocation>
        <location evidence="1">Membrane</location>
        <topology evidence="1">Multi-pass membrane protein</topology>
    </subcellularLocation>
</comment>
<keyword evidence="2 11" id="KW-0812">Transmembrane</keyword>
<dbReference type="InterPro" id="IPR055111">
    <property type="entry name" value="RNF34_RFFL_HeH"/>
</dbReference>
<accession>A0A818VDE5</accession>
<evidence type="ECO:0000256" key="5">
    <source>
        <dbReference type="ARBA" id="ARBA00022833"/>
    </source>
</evidence>
<keyword evidence="3" id="KW-0479">Metal-binding</keyword>
<feature type="transmembrane region" description="Helical" evidence="11">
    <location>
        <begin position="497"/>
        <end position="516"/>
    </location>
</feature>
<dbReference type="GO" id="GO:0016020">
    <property type="term" value="C:membrane"/>
    <property type="evidence" value="ECO:0007669"/>
    <property type="project" value="UniProtKB-SubCell"/>
</dbReference>
<evidence type="ECO:0000256" key="11">
    <source>
        <dbReference type="SAM" id="Phobius"/>
    </source>
</evidence>
<feature type="transmembrane region" description="Helical" evidence="11">
    <location>
        <begin position="553"/>
        <end position="575"/>
    </location>
</feature>
<dbReference type="InterPro" id="IPR017455">
    <property type="entry name" value="Znf_FYVE-rel"/>
</dbReference>
<dbReference type="SUPFAM" id="SSF68906">
    <property type="entry name" value="SAP domain"/>
    <property type="match status" value="1"/>
</dbReference>
<evidence type="ECO:0000256" key="2">
    <source>
        <dbReference type="ARBA" id="ARBA00022692"/>
    </source>
</evidence>
<keyword evidence="4 8" id="KW-0863">Zinc-finger</keyword>
<dbReference type="Proteomes" id="UP000663874">
    <property type="component" value="Unassembled WGS sequence"/>
</dbReference>
<proteinExistence type="predicted"/>
<evidence type="ECO:0000259" key="12">
    <source>
        <dbReference type="PROSITE" id="PS50178"/>
    </source>
</evidence>
<dbReference type="EMBL" id="CAJNOU010000713">
    <property type="protein sequence ID" value="CAF1071407.1"/>
    <property type="molecule type" value="Genomic_DNA"/>
</dbReference>
<evidence type="ECO:0000256" key="3">
    <source>
        <dbReference type="ARBA" id="ARBA00022723"/>
    </source>
</evidence>
<dbReference type="InterPro" id="IPR050186">
    <property type="entry name" value="TPT_transporter"/>
</dbReference>
<keyword evidence="7 11" id="KW-0472">Membrane</keyword>
<feature type="compositionally biased region" description="Polar residues" evidence="10">
    <location>
        <begin position="195"/>
        <end position="206"/>
    </location>
</feature>
<feature type="compositionally biased region" description="Low complexity" evidence="10">
    <location>
        <begin position="127"/>
        <end position="151"/>
    </location>
</feature>
<dbReference type="Gene3D" id="1.10.720.140">
    <property type="match status" value="1"/>
</dbReference>
<feature type="transmembrane region" description="Helical" evidence="11">
    <location>
        <begin position="646"/>
        <end position="663"/>
    </location>
</feature>
<keyword evidence="9" id="KW-0175">Coiled coil</keyword>
<feature type="region of interest" description="Disordered" evidence="10">
    <location>
        <begin position="127"/>
        <end position="155"/>
    </location>
</feature>
<evidence type="ECO:0000256" key="1">
    <source>
        <dbReference type="ARBA" id="ARBA00004141"/>
    </source>
</evidence>
<evidence type="ECO:0000256" key="10">
    <source>
        <dbReference type="SAM" id="MobiDB-lite"/>
    </source>
</evidence>
<dbReference type="InterPro" id="IPR013083">
    <property type="entry name" value="Znf_RING/FYVE/PHD"/>
</dbReference>
<dbReference type="SUPFAM" id="SSF103481">
    <property type="entry name" value="Multidrug resistance efflux transporter EmrE"/>
    <property type="match status" value="1"/>
</dbReference>
<dbReference type="InterPro" id="IPR037185">
    <property type="entry name" value="EmrE-like"/>
</dbReference>
<keyword evidence="6 11" id="KW-1133">Transmembrane helix</keyword>
<evidence type="ECO:0000256" key="9">
    <source>
        <dbReference type="SAM" id="Coils"/>
    </source>
</evidence>
<feature type="transmembrane region" description="Helical" evidence="11">
    <location>
        <begin position="523"/>
        <end position="541"/>
    </location>
</feature>
<dbReference type="InterPro" id="IPR036361">
    <property type="entry name" value="SAP_dom_sf"/>
</dbReference>
<feature type="transmembrane region" description="Helical" evidence="11">
    <location>
        <begin position="381"/>
        <end position="401"/>
    </location>
</feature>
<sequence length="671" mass="76062">MPSSTHSTTSNDQCEHCHSAYTLIKKKKICAVCRQYYCGNCAPRERYLNHSYRICLICQLISNNSTTNDQLLELKVKHLRNYLQAKDISHNTCTEKQELVDLIIRSRHLPFSNLLNQQTDTSSIIDNTTFNQSSTSNNSSPSTSSMHSSKSGPFTNLQQTVSSFANQMNNFASNVQDYVTNTVSDVINHTFGDEPQQTTTASNNPNRGTSPSSSTHTTTTTTTRTSNNPNRGTSPSSSTHTTTNRPTPTNTQQQRRPPPSASATASSKSTTNQQIRRKSLSEINNEENIEDLNIRELKELLAANFVDFKGCIEKSELIDKVRRLYRDRQNEKNKAKELNDLTVGDSELCKICMDAIVDCVFLDCGHMEKQIANQHIIGSCFWSTFIFLINFISSILVINLSKWIYVKHHFPNLTLTTINFFISFFLLLLCLQAKLFTYVRLPILNMIPVSICFGGFIAFSNLSLQYNTVGTYQLIKLQVTPTVMLISWLFFKAHYTIPIVLSFIPVLVGTLISTCYDLQFNMFGLFCALISISFTAIYQILVEHYQKVYNCDALQLLFYQAPLSGLLLLFVVPFFEPISSLKKFMNYDTIMLILLCGIIAFFVNISIFWVIGNLSAVAYNMIGHSKTLLIILVGSTLFHESFNQQQIFGLSFTMFGVFIYSYFKYIRKITK</sequence>
<dbReference type="Proteomes" id="UP000663889">
    <property type="component" value="Unassembled WGS sequence"/>
</dbReference>
<keyword evidence="5" id="KW-0862">Zinc</keyword>
<evidence type="ECO:0000256" key="6">
    <source>
        <dbReference type="ARBA" id="ARBA00022989"/>
    </source>
</evidence>
<evidence type="ECO:0000256" key="8">
    <source>
        <dbReference type="PROSITE-ProRule" id="PRU00091"/>
    </source>
</evidence>
<feature type="domain" description="FYVE-type" evidence="12">
    <location>
        <begin position="8"/>
        <end position="58"/>
    </location>
</feature>
<dbReference type="Pfam" id="PF22968">
    <property type="entry name" value="RNF34L-like_3rd"/>
    <property type="match status" value="1"/>
</dbReference>
<comment type="caution">
    <text evidence="14">The sequence shown here is derived from an EMBL/GenBank/DDBJ whole genome shotgun (WGS) entry which is preliminary data.</text>
</comment>
<evidence type="ECO:0000313" key="15">
    <source>
        <dbReference type="Proteomes" id="UP000663874"/>
    </source>
</evidence>
<gene>
    <name evidence="14" type="ORF">FNK824_LOCUS9827</name>
    <name evidence="13" type="ORF">SEV965_LOCUS14374</name>
</gene>
<dbReference type="InterPro" id="IPR011011">
    <property type="entry name" value="Znf_FYVE_PHD"/>
</dbReference>
<feature type="compositionally biased region" description="Low complexity" evidence="10">
    <location>
        <begin position="207"/>
        <end position="271"/>
    </location>
</feature>
<dbReference type="SUPFAM" id="SSF57903">
    <property type="entry name" value="FYVE/PHD zinc finger"/>
    <property type="match status" value="1"/>
</dbReference>
<organism evidence="14 15">
    <name type="scientific">Rotaria sordida</name>
    <dbReference type="NCBI Taxonomy" id="392033"/>
    <lineage>
        <taxon>Eukaryota</taxon>
        <taxon>Metazoa</taxon>
        <taxon>Spiralia</taxon>
        <taxon>Gnathifera</taxon>
        <taxon>Rotifera</taxon>
        <taxon>Eurotatoria</taxon>
        <taxon>Bdelloidea</taxon>
        <taxon>Philodinida</taxon>
        <taxon>Philodinidae</taxon>
        <taxon>Rotaria</taxon>
    </lineage>
</organism>
<evidence type="ECO:0000256" key="4">
    <source>
        <dbReference type="ARBA" id="ARBA00022771"/>
    </source>
</evidence>
<feature type="transmembrane region" description="Helical" evidence="11">
    <location>
        <begin position="587"/>
        <end position="611"/>
    </location>
</feature>
<dbReference type="EMBL" id="CAJOBE010001060">
    <property type="protein sequence ID" value="CAF3711090.1"/>
    <property type="molecule type" value="Genomic_DNA"/>
</dbReference>
<feature type="transmembrane region" description="Helical" evidence="11">
    <location>
        <begin position="441"/>
        <end position="462"/>
    </location>
</feature>
<reference evidence="14" key="1">
    <citation type="submission" date="2021-02" db="EMBL/GenBank/DDBJ databases">
        <authorList>
            <person name="Nowell W R."/>
        </authorList>
    </citation>
    <scope>NUCLEOTIDE SEQUENCE</scope>
</reference>
<dbReference type="Pfam" id="PF23632">
    <property type="entry name" value="SAP_RNF34_RFFL"/>
    <property type="match status" value="1"/>
</dbReference>
<dbReference type="PROSITE" id="PS50178">
    <property type="entry name" value="ZF_FYVE"/>
    <property type="match status" value="1"/>
</dbReference>
<dbReference type="Pfam" id="PF03151">
    <property type="entry name" value="TPT"/>
    <property type="match status" value="1"/>
</dbReference>
<feature type="transmembrane region" description="Helical" evidence="11">
    <location>
        <begin position="413"/>
        <end position="435"/>
    </location>
</feature>
<dbReference type="PANTHER" id="PTHR11132">
    <property type="entry name" value="SOLUTE CARRIER FAMILY 35"/>
    <property type="match status" value="1"/>
</dbReference>
<protein>
    <recommendedName>
        <fullName evidence="12">FYVE-type domain-containing protein</fullName>
    </recommendedName>
</protein>
<name>A0A818VDE5_9BILA</name>
<dbReference type="Gene3D" id="3.30.40.10">
    <property type="entry name" value="Zinc/RING finger domain, C3HC4 (zinc finger)"/>
    <property type="match status" value="1"/>
</dbReference>
<dbReference type="InterPro" id="IPR004853">
    <property type="entry name" value="Sugar_P_trans_dom"/>
</dbReference>
<evidence type="ECO:0000313" key="14">
    <source>
        <dbReference type="EMBL" id="CAF3711090.1"/>
    </source>
</evidence>
<dbReference type="InterPro" id="IPR057299">
    <property type="entry name" value="RNF34_RFFL_SAP"/>
</dbReference>
<feature type="coiled-coil region" evidence="9">
    <location>
        <begin position="314"/>
        <end position="341"/>
    </location>
</feature>